<dbReference type="GO" id="GO:0019878">
    <property type="term" value="P:lysine biosynthetic process via aminoadipic acid"/>
    <property type="evidence" value="ECO:0007669"/>
    <property type="project" value="TreeGrafter"/>
</dbReference>
<reference evidence="4 5" key="1">
    <citation type="submission" date="2017-09" db="EMBL/GenBank/DDBJ databases">
        <authorList>
            <person name="Ehlers B."/>
            <person name="Leendertz F.H."/>
        </authorList>
    </citation>
    <scope>NUCLEOTIDE SEQUENCE [LARGE SCALE GENOMIC DNA]</scope>
    <source>
        <strain evidence="4 5">DSM 46844</strain>
    </source>
</reference>
<dbReference type="Gene3D" id="3.90.470.20">
    <property type="entry name" value="4'-phosphopantetheinyl transferase domain"/>
    <property type="match status" value="1"/>
</dbReference>
<dbReference type="InterPro" id="IPR037143">
    <property type="entry name" value="4-PPantetheinyl_Trfase_dom_sf"/>
</dbReference>
<dbReference type="RefSeq" id="WP_172442331.1">
    <property type="nucleotide sequence ID" value="NZ_JACHXB010000003.1"/>
</dbReference>
<dbReference type="SUPFAM" id="SSF56214">
    <property type="entry name" value="4'-phosphopantetheinyl transferase"/>
    <property type="match status" value="2"/>
</dbReference>
<evidence type="ECO:0000313" key="5">
    <source>
        <dbReference type="Proteomes" id="UP000219514"/>
    </source>
</evidence>
<dbReference type="InterPro" id="IPR008278">
    <property type="entry name" value="4-PPantetheinyl_Trfase_dom"/>
</dbReference>
<evidence type="ECO:0000256" key="2">
    <source>
        <dbReference type="ARBA" id="ARBA00022679"/>
    </source>
</evidence>
<proteinExistence type="inferred from homology"/>
<dbReference type="Proteomes" id="UP000219514">
    <property type="component" value="Unassembled WGS sequence"/>
</dbReference>
<name>A0A285ECD1_9ACTN</name>
<keyword evidence="2 4" id="KW-0808">Transferase</keyword>
<dbReference type="GO" id="GO:0005829">
    <property type="term" value="C:cytosol"/>
    <property type="evidence" value="ECO:0007669"/>
    <property type="project" value="TreeGrafter"/>
</dbReference>
<dbReference type="PANTHER" id="PTHR12215">
    <property type="entry name" value="PHOSPHOPANTETHEINE TRANSFERASE"/>
    <property type="match status" value="1"/>
</dbReference>
<organism evidence="4 5">
    <name type="scientific">Geodermatophilus sabuli</name>
    <dbReference type="NCBI Taxonomy" id="1564158"/>
    <lineage>
        <taxon>Bacteria</taxon>
        <taxon>Bacillati</taxon>
        <taxon>Actinomycetota</taxon>
        <taxon>Actinomycetes</taxon>
        <taxon>Geodermatophilales</taxon>
        <taxon>Geodermatophilaceae</taxon>
        <taxon>Geodermatophilus</taxon>
    </lineage>
</organism>
<gene>
    <name evidence="4" type="ORF">SAMN06893097_102440</name>
</gene>
<feature type="domain" description="4'-phosphopantetheinyl transferase" evidence="3">
    <location>
        <begin position="128"/>
        <end position="195"/>
    </location>
</feature>
<protein>
    <submittedName>
        <fullName evidence="4">4'-phosphopantetheinyl transferase</fullName>
    </submittedName>
</protein>
<dbReference type="PANTHER" id="PTHR12215:SF10">
    <property type="entry name" value="L-AMINOADIPATE-SEMIALDEHYDE DEHYDROGENASE-PHOSPHOPANTETHEINYL TRANSFERASE"/>
    <property type="match status" value="1"/>
</dbReference>
<sequence>MPNLTVSDGTARSAVLGRPRRPPVDVWLVDLGPDESTLARAATALTDAELSRADRGTPAVRRRRIALRAALRCVIAAELSCTPSRVPLSLTPAGRPFVPATVPGARSLDVSCAASADLGLVVLGRGTQVGIDLEQVGPWTPDTRDEGWLTDREAGAIAVLGEPQRARVAARTWTVKEAVLKASGSGIATPPRLVDTGTGEGSERRVGRWHVVAVPVPVGFVASLATSRRVARRRRPLAPRVLGHGIWSLEKGVRS</sequence>
<dbReference type="AlphaFoldDB" id="A0A285ECD1"/>
<accession>A0A285ECD1</accession>
<dbReference type="GO" id="GO:0008897">
    <property type="term" value="F:holo-[acyl-carrier-protein] synthase activity"/>
    <property type="evidence" value="ECO:0007669"/>
    <property type="project" value="InterPro"/>
</dbReference>
<comment type="similarity">
    <text evidence="1">Belongs to the P-Pant transferase superfamily. Gsp/Sfp/HetI/AcpT family.</text>
</comment>
<dbReference type="InterPro" id="IPR050559">
    <property type="entry name" value="P-Pant_transferase_sf"/>
</dbReference>
<dbReference type="EMBL" id="OBDO01000002">
    <property type="protein sequence ID" value="SNX95736.1"/>
    <property type="molecule type" value="Genomic_DNA"/>
</dbReference>
<evidence type="ECO:0000313" key="4">
    <source>
        <dbReference type="EMBL" id="SNX95736.1"/>
    </source>
</evidence>
<evidence type="ECO:0000259" key="3">
    <source>
        <dbReference type="Pfam" id="PF01648"/>
    </source>
</evidence>
<evidence type="ECO:0000256" key="1">
    <source>
        <dbReference type="ARBA" id="ARBA00010990"/>
    </source>
</evidence>
<dbReference type="Pfam" id="PF01648">
    <property type="entry name" value="ACPS"/>
    <property type="match status" value="1"/>
</dbReference>
<keyword evidence="5" id="KW-1185">Reference proteome</keyword>
<dbReference type="GO" id="GO:0000287">
    <property type="term" value="F:magnesium ion binding"/>
    <property type="evidence" value="ECO:0007669"/>
    <property type="project" value="InterPro"/>
</dbReference>